<dbReference type="PANTHER" id="PTHR47307">
    <property type="entry name" value="GLUTATHIONE-REGULATED POTASSIUM-EFFLUX SYSTEM ANCILLARY PROTEIN KEFG"/>
    <property type="match status" value="1"/>
</dbReference>
<sequence length="232" mass="26753">MKTLILISHPKFEDSGTQQFLKTSFYSLDDVKYQVIDELYADTGKIDIDKEQAALKAFDRIVFQFPMYWYSSPASLKQFMDDVFTRNYIVANRSLKTKELGIVVTLGDAEADFQAGGPEAFTISELLRPFQAFAHKAGMQYLKPFVVDQFGYMDPTQKQRMLIDYLQYLSAEMPLNLANREQWLVGRLQATKEGKSDEQQQAIDLVINSIEDQQNNVESLKEDVKMIRDQEE</sequence>
<dbReference type="PANTHER" id="PTHR47307:SF1">
    <property type="entry name" value="GLUTATHIONE-REGULATED POTASSIUM-EFFLUX SYSTEM ANCILLARY PROTEIN KEFG"/>
    <property type="match status" value="1"/>
</dbReference>
<keyword evidence="2" id="KW-0175">Coiled coil</keyword>
<keyword evidence="5" id="KW-1185">Reference proteome</keyword>
<feature type="domain" description="Flavodoxin-like fold" evidence="3">
    <location>
        <begin position="1"/>
        <end position="167"/>
    </location>
</feature>
<evidence type="ECO:0000256" key="2">
    <source>
        <dbReference type="SAM" id="Coils"/>
    </source>
</evidence>
<dbReference type="GeneID" id="301047204"/>
<organism evidence="4 5">
    <name type="scientific">Lentilactobacillus otakiensis DSM 19908 = JCM 15040</name>
    <dbReference type="NCBI Taxonomy" id="1423780"/>
    <lineage>
        <taxon>Bacteria</taxon>
        <taxon>Bacillati</taxon>
        <taxon>Bacillota</taxon>
        <taxon>Bacilli</taxon>
        <taxon>Lactobacillales</taxon>
        <taxon>Lactobacillaceae</taxon>
        <taxon>Lentilactobacillus</taxon>
    </lineage>
</organism>
<name>S4NLT0_9LACO</name>
<dbReference type="Pfam" id="PF02525">
    <property type="entry name" value="Flavodoxin_2"/>
    <property type="match status" value="1"/>
</dbReference>
<dbReference type="GO" id="GO:0003955">
    <property type="term" value="F:NAD(P)H dehydrogenase (quinone) activity"/>
    <property type="evidence" value="ECO:0007669"/>
    <property type="project" value="TreeGrafter"/>
</dbReference>
<proteinExistence type="predicted"/>
<dbReference type="OrthoDB" id="9798454at2"/>
<dbReference type="Proteomes" id="UP000016361">
    <property type="component" value="Unassembled WGS sequence"/>
</dbReference>
<dbReference type="InterPro" id="IPR003680">
    <property type="entry name" value="Flavodoxin_fold"/>
</dbReference>
<dbReference type="InterPro" id="IPR029039">
    <property type="entry name" value="Flavoprotein-like_sf"/>
</dbReference>
<comment type="caution">
    <text evidence="4">The sequence shown here is derived from an EMBL/GenBank/DDBJ whole genome shotgun (WGS) entry which is preliminary data.</text>
</comment>
<dbReference type="eggNOG" id="COG2249">
    <property type="taxonomic scope" value="Bacteria"/>
</dbReference>
<evidence type="ECO:0000313" key="5">
    <source>
        <dbReference type="Proteomes" id="UP000016361"/>
    </source>
</evidence>
<evidence type="ECO:0000259" key="3">
    <source>
        <dbReference type="Pfam" id="PF02525"/>
    </source>
</evidence>
<dbReference type="AlphaFoldDB" id="S4NLT0"/>
<dbReference type="GO" id="GO:0009055">
    <property type="term" value="F:electron transfer activity"/>
    <property type="evidence" value="ECO:0007669"/>
    <property type="project" value="TreeGrafter"/>
</dbReference>
<accession>S4NLT0</accession>
<dbReference type="SUPFAM" id="SSF52218">
    <property type="entry name" value="Flavoproteins"/>
    <property type="match status" value="1"/>
</dbReference>
<dbReference type="InterPro" id="IPR046980">
    <property type="entry name" value="KefG/KefF"/>
</dbReference>
<dbReference type="EMBL" id="BASH01000004">
    <property type="protein sequence ID" value="GAD16856.1"/>
    <property type="molecule type" value="Genomic_DNA"/>
</dbReference>
<gene>
    <name evidence="4" type="ORF">LOT_1394</name>
</gene>
<dbReference type="Gene3D" id="3.40.50.360">
    <property type="match status" value="1"/>
</dbReference>
<evidence type="ECO:0000313" key="4">
    <source>
        <dbReference type="EMBL" id="GAD16856.1"/>
    </source>
</evidence>
<dbReference type="GO" id="GO:0010181">
    <property type="term" value="F:FMN binding"/>
    <property type="evidence" value="ECO:0007669"/>
    <property type="project" value="TreeGrafter"/>
</dbReference>
<dbReference type="PATRIC" id="fig|1423780.4.peg.2215"/>
<reference evidence="5" key="1">
    <citation type="journal article" date="2013" name="Genome Announc.">
        <title>Draft Genome Sequence of D-Branched-Chain Amino Acid Producer Lactobacillus otakiensis JCM 15040T, Isolated from a Traditional Japanese Pickle.</title>
        <authorList>
            <person name="Doi K."/>
            <person name="Mori K."/>
            <person name="Mutaguchi Y."/>
            <person name="Tashiro K."/>
            <person name="Fujino Y."/>
            <person name="Ohmori T."/>
            <person name="Kuhara S."/>
            <person name="Ohshima T."/>
        </authorList>
    </citation>
    <scope>NUCLEOTIDE SEQUENCE [LARGE SCALE GENOMIC DNA]</scope>
    <source>
        <strain evidence="5">JCM 15040</strain>
    </source>
</reference>
<dbReference type="RefSeq" id="WP_020281296.1">
    <property type="nucleotide sequence ID" value="NZ_AZED01000005.1"/>
</dbReference>
<dbReference type="STRING" id="1423780.FD05_GL002181"/>
<protein>
    <submittedName>
        <fullName evidence="4">NAD(P)H dehydrogenase</fullName>
    </submittedName>
</protein>
<evidence type="ECO:0000256" key="1">
    <source>
        <dbReference type="ARBA" id="ARBA00023002"/>
    </source>
</evidence>
<feature type="coiled-coil region" evidence="2">
    <location>
        <begin position="203"/>
        <end position="230"/>
    </location>
</feature>
<keyword evidence="1" id="KW-0560">Oxidoreductase</keyword>